<name>Q67MZ4_SYMTH</name>
<gene>
    <name evidence="1" type="ordered locus">STH1964</name>
</gene>
<proteinExistence type="predicted"/>
<evidence type="ECO:0000313" key="2">
    <source>
        <dbReference type="Proteomes" id="UP000000417"/>
    </source>
</evidence>
<protein>
    <submittedName>
        <fullName evidence="1">Uncharacterized protein</fullName>
    </submittedName>
</protein>
<sequence>MTDALKALEAVHDRYLTIMERAYRTGETDVLA</sequence>
<dbReference type="Proteomes" id="UP000000417">
    <property type="component" value="Chromosome"/>
</dbReference>
<dbReference type="KEGG" id="sth:STH1964"/>
<dbReference type="HOGENOM" id="CLU_3391764_0_0_9"/>
<dbReference type="EMBL" id="AP006840">
    <property type="protein sequence ID" value="BAD40949.1"/>
    <property type="molecule type" value="Genomic_DNA"/>
</dbReference>
<dbReference type="AlphaFoldDB" id="Q67MZ4"/>
<evidence type="ECO:0000313" key="1">
    <source>
        <dbReference type="EMBL" id="BAD40949.1"/>
    </source>
</evidence>
<keyword evidence="2" id="KW-1185">Reference proteome</keyword>
<organism evidence="1 2">
    <name type="scientific">Symbiobacterium thermophilum (strain DSM 24528 / JCM 14929 / IAM 14863 / T)</name>
    <dbReference type="NCBI Taxonomy" id="292459"/>
    <lineage>
        <taxon>Bacteria</taxon>
        <taxon>Bacillati</taxon>
        <taxon>Bacillota</taxon>
        <taxon>Clostridia</taxon>
        <taxon>Eubacteriales</taxon>
        <taxon>Symbiobacteriaceae</taxon>
        <taxon>Symbiobacterium</taxon>
    </lineage>
</organism>
<accession>Q67MZ4</accession>
<reference evidence="1 2" key="1">
    <citation type="journal article" date="2004" name="Nucleic Acids Res.">
        <title>Genome sequence of Symbiobacterium thermophilum, an uncultivable bacterium that depends on microbial commensalism.</title>
        <authorList>
            <person name="Ueda K."/>
            <person name="Yamashita A."/>
            <person name="Ishikawa J."/>
            <person name="Shimada M."/>
            <person name="Watsuji T."/>
            <person name="Morimura K."/>
            <person name="Ikeda H."/>
            <person name="Hattori M."/>
            <person name="Beppu T."/>
        </authorList>
    </citation>
    <scope>NUCLEOTIDE SEQUENCE [LARGE SCALE GENOMIC DNA]</scope>
    <source>
        <strain evidence="2">T / IAM 14863</strain>
    </source>
</reference>